<evidence type="ECO:0008006" key="4">
    <source>
        <dbReference type="Google" id="ProtNLM"/>
    </source>
</evidence>
<evidence type="ECO:0000256" key="1">
    <source>
        <dbReference type="SAM" id="MobiDB-lite"/>
    </source>
</evidence>
<dbReference type="Proteomes" id="UP000515908">
    <property type="component" value="Chromosome 04"/>
</dbReference>
<feature type="region of interest" description="Disordered" evidence="1">
    <location>
        <begin position="147"/>
        <end position="201"/>
    </location>
</feature>
<feature type="compositionally biased region" description="Low complexity" evidence="1">
    <location>
        <begin position="217"/>
        <end position="228"/>
    </location>
</feature>
<organism evidence="2 3">
    <name type="scientific">Angomonas deanei</name>
    <dbReference type="NCBI Taxonomy" id="59799"/>
    <lineage>
        <taxon>Eukaryota</taxon>
        <taxon>Discoba</taxon>
        <taxon>Euglenozoa</taxon>
        <taxon>Kinetoplastea</taxon>
        <taxon>Metakinetoplastina</taxon>
        <taxon>Trypanosomatida</taxon>
        <taxon>Trypanosomatidae</taxon>
        <taxon>Strigomonadinae</taxon>
        <taxon>Angomonas</taxon>
    </lineage>
</organism>
<protein>
    <recommendedName>
        <fullName evidence="4">C2 domain-containing protein</fullName>
    </recommendedName>
</protein>
<feature type="compositionally biased region" description="Low complexity" evidence="1">
    <location>
        <begin position="188"/>
        <end position="199"/>
    </location>
</feature>
<gene>
    <name evidence="2" type="ORF">ADEAN_000260700</name>
</gene>
<dbReference type="AlphaFoldDB" id="A0A7G2C7S2"/>
<keyword evidence="3" id="KW-1185">Reference proteome</keyword>
<evidence type="ECO:0000313" key="2">
    <source>
        <dbReference type="EMBL" id="CAD2215154.1"/>
    </source>
</evidence>
<dbReference type="EMBL" id="LR877148">
    <property type="protein sequence ID" value="CAD2215154.1"/>
    <property type="molecule type" value="Genomic_DNA"/>
</dbReference>
<feature type="region of interest" description="Disordered" evidence="1">
    <location>
        <begin position="214"/>
        <end position="279"/>
    </location>
</feature>
<name>A0A7G2C7S2_9TRYP</name>
<proteinExistence type="predicted"/>
<reference evidence="2 3" key="1">
    <citation type="submission" date="2020-08" db="EMBL/GenBank/DDBJ databases">
        <authorList>
            <person name="Newling K."/>
            <person name="Davey J."/>
            <person name="Forrester S."/>
        </authorList>
    </citation>
    <scope>NUCLEOTIDE SEQUENCE [LARGE SCALE GENOMIC DNA]</scope>
    <source>
        <strain evidence="3">Crithidia deanei Carvalho (ATCC PRA-265)</strain>
    </source>
</reference>
<accession>A0A7G2C7S2</accession>
<dbReference type="VEuPathDB" id="TriTrypDB:ADEAN_000260700"/>
<dbReference type="OrthoDB" id="277477at2759"/>
<sequence length="279" mass="30747">MPVVDISIIKVFNVTGDKGKKLNVYVRLQGQAMRTSTFSLQRGECNMNERFRFQYDPSRARSDEASNKLYVEVWSKSLMSQSCVSVAVTPLTMPLVMGQPTQMNVHGWFEGKSAAVKLVIRPVDFGLPPQGAPQPYAMMPPQPQGMPQPYMNPSRPAEGIPLEPVADPNPYGTSDYGKPAVPQAVYSNNPNNNNYNANNGGELRKKDEVWAPAPVSANNANNNYNNNNGAPKKKEQPWAPAPVNDNGNRPNYVPQGLYDDGEGEKLPAPNYPSGLYDYE</sequence>
<evidence type="ECO:0000313" key="3">
    <source>
        <dbReference type="Proteomes" id="UP000515908"/>
    </source>
</evidence>